<feature type="transmembrane region" description="Helical" evidence="1">
    <location>
        <begin position="266"/>
        <end position="284"/>
    </location>
</feature>
<dbReference type="EMBL" id="BNAO01000001">
    <property type="protein sequence ID" value="GHG58769.1"/>
    <property type="molecule type" value="Genomic_DNA"/>
</dbReference>
<evidence type="ECO:0000313" key="3">
    <source>
        <dbReference type="Proteomes" id="UP000659697"/>
    </source>
</evidence>
<feature type="transmembrane region" description="Helical" evidence="1">
    <location>
        <begin position="95"/>
        <end position="114"/>
    </location>
</feature>
<keyword evidence="3" id="KW-1185">Reference proteome</keyword>
<comment type="caution">
    <text evidence="2">The sequence shown here is derived from an EMBL/GenBank/DDBJ whole genome shotgun (WGS) entry which is preliminary data.</text>
</comment>
<feature type="transmembrane region" description="Helical" evidence="1">
    <location>
        <begin position="21"/>
        <end position="41"/>
    </location>
</feature>
<organism evidence="2 3">
    <name type="scientific">Alishewanella longhuensis</name>
    <dbReference type="NCBI Taxonomy" id="1091037"/>
    <lineage>
        <taxon>Bacteria</taxon>
        <taxon>Pseudomonadati</taxon>
        <taxon>Pseudomonadota</taxon>
        <taxon>Gammaproteobacteria</taxon>
        <taxon>Alteromonadales</taxon>
        <taxon>Alteromonadaceae</taxon>
        <taxon>Alishewanella</taxon>
    </lineage>
</organism>
<accession>A0ABQ3KVQ0</accession>
<evidence type="ECO:0000256" key="1">
    <source>
        <dbReference type="SAM" id="Phobius"/>
    </source>
</evidence>
<feature type="transmembrane region" description="Helical" evidence="1">
    <location>
        <begin position="240"/>
        <end position="260"/>
    </location>
</feature>
<protein>
    <recommendedName>
        <fullName evidence="4">ABC transporter permease</fullName>
    </recommendedName>
</protein>
<reference evidence="3" key="1">
    <citation type="journal article" date="2019" name="Int. J. Syst. Evol. Microbiol.">
        <title>The Global Catalogue of Microorganisms (GCM) 10K type strain sequencing project: providing services to taxonomists for standard genome sequencing and annotation.</title>
        <authorList>
            <consortium name="The Broad Institute Genomics Platform"/>
            <consortium name="The Broad Institute Genome Sequencing Center for Infectious Disease"/>
            <person name="Wu L."/>
            <person name="Ma J."/>
        </authorList>
    </citation>
    <scope>NUCLEOTIDE SEQUENCE [LARGE SCALE GENOMIC DNA]</scope>
    <source>
        <strain evidence="3">CGMCC 1.7003</strain>
    </source>
</reference>
<feature type="transmembrane region" description="Helical" evidence="1">
    <location>
        <begin position="195"/>
        <end position="216"/>
    </location>
</feature>
<evidence type="ECO:0008006" key="4">
    <source>
        <dbReference type="Google" id="ProtNLM"/>
    </source>
</evidence>
<name>A0ABQ3KVQ0_9ALTE</name>
<keyword evidence="1" id="KW-0472">Membrane</keyword>
<feature type="transmembrane region" description="Helical" evidence="1">
    <location>
        <begin position="47"/>
        <end position="65"/>
    </location>
</feature>
<evidence type="ECO:0000313" key="2">
    <source>
        <dbReference type="EMBL" id="GHG58769.1"/>
    </source>
</evidence>
<feature type="transmembrane region" description="Helical" evidence="1">
    <location>
        <begin position="72"/>
        <end position="89"/>
    </location>
</feature>
<proteinExistence type="predicted"/>
<sequence length="361" mass="40433">MQLRHKQSWLLLPYFKPHARILLLLVTLLVGMLGGSIMYLASQPFWLGLHLSILAFATLVLPCLVLGSLKPLIISCAVFILLMQSPLSLPAQPDLALFTLLTVVNVALLSWFNLHWLKTANTKLPARPKTCNSFTSWLLQFTRKPATLAGTLLLGQGDSWQARFLRNLAYCWYLPAFMLLGSLFLGFSGMPEETFLRAMFIIFPGFLLTSQLTNVLRRVRRAWLQLAVTRQQLFTMLEQLALKELMTAAIVIAPLIYGLLPAKTAVALVLFWPALMLFSLYLGWRLINVSMFWSGTAMASLTLLAVALLTLCWQQPGYLILAAAFLASTALSLRRQLKGLCQRQDWAKLKLLKAAQLNTGL</sequence>
<keyword evidence="1" id="KW-1133">Transmembrane helix</keyword>
<dbReference type="Proteomes" id="UP000659697">
    <property type="component" value="Unassembled WGS sequence"/>
</dbReference>
<feature type="transmembrane region" description="Helical" evidence="1">
    <location>
        <begin position="291"/>
        <end position="311"/>
    </location>
</feature>
<keyword evidence="1" id="KW-0812">Transmembrane</keyword>
<gene>
    <name evidence="2" type="ORF">GCM10010919_00730</name>
</gene>
<feature type="transmembrane region" description="Helical" evidence="1">
    <location>
        <begin position="317"/>
        <end position="333"/>
    </location>
</feature>
<feature type="transmembrane region" description="Helical" evidence="1">
    <location>
        <begin position="170"/>
        <end position="189"/>
    </location>
</feature>